<dbReference type="InterPro" id="IPR015496">
    <property type="entry name" value="Ubiquilin"/>
</dbReference>
<sequence>MGAEGESSVCMGGDEQVNVNIRYSNGSKFSVKTSLLSTVGEFKGVLAQNCDVPAEQQRLIYKGRILKDDQTLVSCDGVQLCLQADHTVHMVRGSAPAPTPPAAVPASAGTPIVFLLSHKVAAPTQGRWSAWWSCIPIPGLGSGAFGGTGGHLDYLELDFLSLNKCSNS</sequence>
<dbReference type="Pfam" id="PF00240">
    <property type="entry name" value="ubiquitin"/>
    <property type="match status" value="1"/>
</dbReference>
<dbReference type="EMBL" id="JABTTQ020002893">
    <property type="protein sequence ID" value="KAK6121529.1"/>
    <property type="molecule type" value="Genomic_DNA"/>
</dbReference>
<proteinExistence type="predicted"/>
<dbReference type="PANTHER" id="PTHR10677">
    <property type="entry name" value="UBIQUILIN"/>
    <property type="match status" value="1"/>
</dbReference>
<accession>A0ABR0UGS7</accession>
<evidence type="ECO:0000313" key="2">
    <source>
        <dbReference type="EMBL" id="KAK6121529.1"/>
    </source>
</evidence>
<comment type="caution">
    <text evidence="2">The sequence shown here is derived from an EMBL/GenBank/DDBJ whole genome shotgun (WGS) entry which is preliminary data.</text>
</comment>
<name>A0ABR0UGS7_REHGL</name>
<dbReference type="Proteomes" id="UP001318860">
    <property type="component" value="Unassembled WGS sequence"/>
</dbReference>
<keyword evidence="3" id="KW-1185">Reference proteome</keyword>
<dbReference type="SMART" id="SM00213">
    <property type="entry name" value="UBQ"/>
    <property type="match status" value="1"/>
</dbReference>
<dbReference type="SUPFAM" id="SSF54236">
    <property type="entry name" value="Ubiquitin-like"/>
    <property type="match status" value="1"/>
</dbReference>
<evidence type="ECO:0000259" key="1">
    <source>
        <dbReference type="PROSITE" id="PS50053"/>
    </source>
</evidence>
<evidence type="ECO:0000313" key="3">
    <source>
        <dbReference type="Proteomes" id="UP001318860"/>
    </source>
</evidence>
<gene>
    <name evidence="2" type="ORF">DH2020_044720</name>
</gene>
<dbReference type="InterPro" id="IPR000626">
    <property type="entry name" value="Ubiquitin-like_dom"/>
</dbReference>
<dbReference type="PANTHER" id="PTHR10677:SF3">
    <property type="entry name" value="FI07626P-RELATED"/>
    <property type="match status" value="1"/>
</dbReference>
<organism evidence="2 3">
    <name type="scientific">Rehmannia glutinosa</name>
    <name type="common">Chinese foxglove</name>
    <dbReference type="NCBI Taxonomy" id="99300"/>
    <lineage>
        <taxon>Eukaryota</taxon>
        <taxon>Viridiplantae</taxon>
        <taxon>Streptophyta</taxon>
        <taxon>Embryophyta</taxon>
        <taxon>Tracheophyta</taxon>
        <taxon>Spermatophyta</taxon>
        <taxon>Magnoliopsida</taxon>
        <taxon>eudicotyledons</taxon>
        <taxon>Gunneridae</taxon>
        <taxon>Pentapetalae</taxon>
        <taxon>asterids</taxon>
        <taxon>lamiids</taxon>
        <taxon>Lamiales</taxon>
        <taxon>Orobanchaceae</taxon>
        <taxon>Rehmannieae</taxon>
        <taxon>Rehmannia</taxon>
    </lineage>
</organism>
<protein>
    <recommendedName>
        <fullName evidence="1">Ubiquitin-like domain-containing protein</fullName>
    </recommendedName>
</protein>
<dbReference type="CDD" id="cd16106">
    <property type="entry name" value="Ubl_Dsk2p_like"/>
    <property type="match status" value="1"/>
</dbReference>
<dbReference type="InterPro" id="IPR029071">
    <property type="entry name" value="Ubiquitin-like_domsf"/>
</dbReference>
<reference evidence="2 3" key="1">
    <citation type="journal article" date="2021" name="Comput. Struct. Biotechnol. J.">
        <title>De novo genome assembly of the potent medicinal plant Rehmannia glutinosa using nanopore technology.</title>
        <authorList>
            <person name="Ma L."/>
            <person name="Dong C."/>
            <person name="Song C."/>
            <person name="Wang X."/>
            <person name="Zheng X."/>
            <person name="Niu Y."/>
            <person name="Chen S."/>
            <person name="Feng W."/>
        </authorList>
    </citation>
    <scope>NUCLEOTIDE SEQUENCE [LARGE SCALE GENOMIC DNA]</scope>
    <source>
        <strain evidence="2">DH-2019</strain>
    </source>
</reference>
<dbReference type="PROSITE" id="PS50053">
    <property type="entry name" value="UBIQUITIN_2"/>
    <property type="match status" value="1"/>
</dbReference>
<dbReference type="Gene3D" id="3.10.20.90">
    <property type="entry name" value="Phosphatidylinositol 3-kinase Catalytic Subunit, Chain A, domain 1"/>
    <property type="match status" value="1"/>
</dbReference>
<feature type="domain" description="Ubiquitin-like" evidence="1">
    <location>
        <begin position="17"/>
        <end position="76"/>
    </location>
</feature>